<evidence type="ECO:0000259" key="3">
    <source>
        <dbReference type="Pfam" id="PF26256"/>
    </source>
</evidence>
<comment type="caution">
    <text evidence="4">The sequence shown here is derived from an EMBL/GenBank/DDBJ whole genome shotgun (WGS) entry which is preliminary data.</text>
</comment>
<dbReference type="Proteomes" id="UP000608850">
    <property type="component" value="Unassembled WGS sequence"/>
</dbReference>
<dbReference type="EMBL" id="BMOQ01000005">
    <property type="protein sequence ID" value="GGN18848.1"/>
    <property type="molecule type" value="Genomic_DNA"/>
</dbReference>
<dbReference type="OrthoDB" id="307104at2157"/>
<keyword evidence="5" id="KW-1185">Reference proteome</keyword>
<dbReference type="AlphaFoldDB" id="A0A830GCS0"/>
<keyword evidence="2" id="KW-0472">Membrane</keyword>
<feature type="compositionally biased region" description="Acidic residues" evidence="1">
    <location>
        <begin position="11"/>
        <end position="20"/>
    </location>
</feature>
<reference evidence="4 5" key="1">
    <citation type="journal article" date="2019" name="Int. J. Syst. Evol. Microbiol.">
        <title>The Global Catalogue of Microorganisms (GCM) 10K type strain sequencing project: providing services to taxonomists for standard genome sequencing and annotation.</title>
        <authorList>
            <consortium name="The Broad Institute Genomics Platform"/>
            <consortium name="The Broad Institute Genome Sequencing Center for Infectious Disease"/>
            <person name="Wu L."/>
            <person name="Ma J."/>
        </authorList>
    </citation>
    <scope>NUCLEOTIDE SEQUENCE [LARGE SCALE GENOMIC DNA]</scope>
    <source>
        <strain evidence="4 5">JCM 16331</strain>
    </source>
</reference>
<keyword evidence="2" id="KW-1133">Transmembrane helix</keyword>
<evidence type="ECO:0000256" key="1">
    <source>
        <dbReference type="SAM" id="MobiDB-lite"/>
    </source>
</evidence>
<organism evidence="4 5">
    <name type="scientific">Halarchaeum nitratireducens</name>
    <dbReference type="NCBI Taxonomy" id="489913"/>
    <lineage>
        <taxon>Archaea</taxon>
        <taxon>Methanobacteriati</taxon>
        <taxon>Methanobacteriota</taxon>
        <taxon>Stenosarchaea group</taxon>
        <taxon>Halobacteria</taxon>
        <taxon>Halobacteriales</taxon>
        <taxon>Halobacteriaceae</taxon>
    </lineage>
</organism>
<proteinExistence type="predicted"/>
<keyword evidence="2" id="KW-0812">Transmembrane</keyword>
<evidence type="ECO:0000313" key="4">
    <source>
        <dbReference type="EMBL" id="GGN18848.1"/>
    </source>
</evidence>
<feature type="domain" description="DUF8060" evidence="3">
    <location>
        <begin position="4"/>
        <end position="111"/>
    </location>
</feature>
<evidence type="ECO:0000313" key="5">
    <source>
        <dbReference type="Proteomes" id="UP000608850"/>
    </source>
</evidence>
<accession>A0A830GCS0</accession>
<name>A0A830GCS0_9EURY</name>
<dbReference type="RefSeq" id="WP_188878727.1">
    <property type="nucleotide sequence ID" value="NZ_BMOQ01000005.1"/>
</dbReference>
<dbReference type="Pfam" id="PF26256">
    <property type="entry name" value="DUF8060"/>
    <property type="match status" value="1"/>
</dbReference>
<dbReference type="InterPro" id="IPR058373">
    <property type="entry name" value="DUF8060"/>
</dbReference>
<protein>
    <recommendedName>
        <fullName evidence="3">DUF8060 domain-containing protein</fullName>
    </recommendedName>
</protein>
<feature type="transmembrane region" description="Helical" evidence="2">
    <location>
        <begin position="87"/>
        <end position="108"/>
    </location>
</feature>
<sequence length="114" mass="11979">MSDDEHPTTDEATDTEETMDTNENAAADGERDGENARTEDDGVALRRGARVLGIAIAGLVALVACVSLYGAVGTLIAQWVAPRYQPLYEAGFDLAVLLLAAAVVARLARGTEAF</sequence>
<evidence type="ECO:0000256" key="2">
    <source>
        <dbReference type="SAM" id="Phobius"/>
    </source>
</evidence>
<feature type="region of interest" description="Disordered" evidence="1">
    <location>
        <begin position="1"/>
        <end position="40"/>
    </location>
</feature>
<feature type="compositionally biased region" description="Basic and acidic residues" evidence="1">
    <location>
        <begin position="28"/>
        <end position="40"/>
    </location>
</feature>
<feature type="transmembrane region" description="Helical" evidence="2">
    <location>
        <begin position="51"/>
        <end position="81"/>
    </location>
</feature>
<gene>
    <name evidence="4" type="ORF">GCM10009021_19930</name>
</gene>